<gene>
    <name evidence="1" type="ORF">BSQ33_19475</name>
</gene>
<sequence>MSYINPLLSLLGLPKSDTTLSVELEKKDIVISNELVLGDDEYRAYIERPNYGFCLIFTDESYFLGNSGVAIGEGELFYSGVFFHSEGKDDYKEYKEDLPFNLSFLDTRDDVLNKLGRQSWQRLAKDGVRVISDRWDDLAEVPYRLSVTYDKESGRVSIISASIPDQPLNG</sequence>
<name>A0A1Z2SL81_VIBGA</name>
<dbReference type="KEGG" id="vga:BSQ33_19475"/>
<protein>
    <submittedName>
        <fullName evidence="1">Uncharacterized protein</fullName>
    </submittedName>
</protein>
<dbReference type="OrthoDB" id="9132793at2"/>
<evidence type="ECO:0000313" key="1">
    <source>
        <dbReference type="EMBL" id="ASA57895.1"/>
    </source>
</evidence>
<dbReference type="Proteomes" id="UP000196708">
    <property type="component" value="Chromosome 2"/>
</dbReference>
<dbReference type="RefSeq" id="WP_088134992.1">
    <property type="nucleotide sequence ID" value="NZ_CP018836.1"/>
</dbReference>
<evidence type="ECO:0000313" key="2">
    <source>
        <dbReference type="Proteomes" id="UP000196708"/>
    </source>
</evidence>
<accession>A0A1Z2SL81</accession>
<dbReference type="EMBL" id="CP018836">
    <property type="protein sequence ID" value="ASA57895.1"/>
    <property type="molecule type" value="Genomic_DNA"/>
</dbReference>
<dbReference type="AlphaFoldDB" id="A0A1Z2SL81"/>
<proteinExistence type="predicted"/>
<reference evidence="1 2" key="1">
    <citation type="submission" date="2016-12" db="EMBL/GenBank/DDBJ databases">
        <authorList>
            <person name="Song W.-J."/>
            <person name="Kurnit D.M."/>
        </authorList>
    </citation>
    <scope>NUCLEOTIDE SEQUENCE [LARGE SCALE GENOMIC DNA]</scope>
    <source>
        <strain evidence="1 2">ATCC 43942</strain>
    </source>
</reference>
<organism evidence="1 2">
    <name type="scientific">Vibrio gazogenes</name>
    <dbReference type="NCBI Taxonomy" id="687"/>
    <lineage>
        <taxon>Bacteria</taxon>
        <taxon>Pseudomonadati</taxon>
        <taxon>Pseudomonadota</taxon>
        <taxon>Gammaproteobacteria</taxon>
        <taxon>Vibrionales</taxon>
        <taxon>Vibrionaceae</taxon>
        <taxon>Vibrio</taxon>
    </lineage>
</organism>